<reference evidence="2" key="1">
    <citation type="submission" date="2022-08" db="EMBL/GenBank/DDBJ databases">
        <title>Novel sulfate-reducing endosymbionts in the free-living metamonad Anaeramoeba.</title>
        <authorList>
            <person name="Jerlstrom-Hultqvist J."/>
            <person name="Cepicka I."/>
            <person name="Gallot-Lavallee L."/>
            <person name="Salas-Leiva D."/>
            <person name="Curtis B.A."/>
            <person name="Zahonova K."/>
            <person name="Pipaliya S."/>
            <person name="Dacks J."/>
            <person name="Roger A.J."/>
        </authorList>
    </citation>
    <scope>NUCLEOTIDE SEQUENCE</scope>
    <source>
        <strain evidence="2">Schooner1</strain>
    </source>
</reference>
<feature type="region of interest" description="Disordered" evidence="1">
    <location>
        <begin position="1"/>
        <end position="43"/>
    </location>
</feature>
<proteinExistence type="predicted"/>
<evidence type="ECO:0000256" key="1">
    <source>
        <dbReference type="SAM" id="MobiDB-lite"/>
    </source>
</evidence>
<sequence length="240" mass="28042">MQHNSHQKIIHVLGEESSVDSKDQNHEEKPIHPFKENIDDDHDVDDNTVPFHNNMGGGEQEKYYEKTKNYQDVPSFKKFQESFDEHWVDFYVLTLEMKISTRVSERILKFINKYFISKSGNPLPKTMRTLDKYLTENINLNGPQDIKIKLQTLVSKKLQLGIERETIKTKYFSPITWLNLFVNTNLLNALVNKNDLNQGILVHKNGYTPTKISNTLAYQEKISKFQDVDADYQIMLGFLL</sequence>
<accession>A0ABQ8ZEV4</accession>
<gene>
    <name evidence="2" type="ORF">M0813_11317</name>
</gene>
<keyword evidence="3" id="KW-1185">Reference proteome</keyword>
<dbReference type="Proteomes" id="UP001150062">
    <property type="component" value="Unassembled WGS sequence"/>
</dbReference>
<organism evidence="2 3">
    <name type="scientific">Anaeramoeba flamelloides</name>
    <dbReference type="NCBI Taxonomy" id="1746091"/>
    <lineage>
        <taxon>Eukaryota</taxon>
        <taxon>Metamonada</taxon>
        <taxon>Anaeramoebidae</taxon>
        <taxon>Anaeramoeba</taxon>
    </lineage>
</organism>
<feature type="compositionally biased region" description="Basic and acidic residues" evidence="1">
    <location>
        <begin position="19"/>
        <end position="37"/>
    </location>
</feature>
<comment type="caution">
    <text evidence="2">The sequence shown here is derived from an EMBL/GenBank/DDBJ whole genome shotgun (WGS) entry which is preliminary data.</text>
</comment>
<protein>
    <submittedName>
        <fullName evidence="2">Uncharacterized protein</fullName>
    </submittedName>
</protein>
<dbReference type="EMBL" id="JAOAOG010000004">
    <property type="protein sequence ID" value="KAJ6255441.1"/>
    <property type="molecule type" value="Genomic_DNA"/>
</dbReference>
<name>A0ABQ8ZEV4_9EUKA</name>
<evidence type="ECO:0000313" key="3">
    <source>
        <dbReference type="Proteomes" id="UP001150062"/>
    </source>
</evidence>
<evidence type="ECO:0000313" key="2">
    <source>
        <dbReference type="EMBL" id="KAJ6255441.1"/>
    </source>
</evidence>